<evidence type="ECO:0000313" key="1">
    <source>
        <dbReference type="EMBL" id="MBC9979874.1"/>
    </source>
</evidence>
<protein>
    <submittedName>
        <fullName evidence="1">Uncharacterized protein</fullName>
    </submittedName>
</protein>
<keyword evidence="2" id="KW-1185">Reference proteome</keyword>
<sequence>MYVLDQSIKSDPHRQWSLPDRIFFGYGACHILAGVFLEQPPLPDFYAERVIAAEGFLGNHVYVTNGVITFDYHGYSTRDRLLQHHERVWSSQCDGWLCSIEKVDFRLLSTADLNKRRMRGPDQYLHDAIPRARRFIEQKDHASAAAKALAIDARRSA</sequence>
<dbReference type="Proteomes" id="UP000639516">
    <property type="component" value="Unassembled WGS sequence"/>
</dbReference>
<proteinExistence type="predicted"/>
<comment type="caution">
    <text evidence="1">The sequence shown here is derived from an EMBL/GenBank/DDBJ whole genome shotgun (WGS) entry which is preliminary data.</text>
</comment>
<organism evidence="1 2">
    <name type="scientific">Bradyrhizobium campsiandrae</name>
    <dbReference type="NCBI Taxonomy" id="1729892"/>
    <lineage>
        <taxon>Bacteria</taxon>
        <taxon>Pseudomonadati</taxon>
        <taxon>Pseudomonadota</taxon>
        <taxon>Alphaproteobacteria</taxon>
        <taxon>Hyphomicrobiales</taxon>
        <taxon>Nitrobacteraceae</taxon>
        <taxon>Bradyrhizobium</taxon>
    </lineage>
</organism>
<evidence type="ECO:0000313" key="2">
    <source>
        <dbReference type="Proteomes" id="UP000639516"/>
    </source>
</evidence>
<name>A0ABR7U8W0_9BRAD</name>
<reference evidence="1 2" key="1">
    <citation type="journal article" date="2020" name="Arch. Microbiol.">
        <title>Bradyrhizobium campsiandrae sp. nov., a nitrogen-fixing bacterial strain isolated from a native leguminous tree from the Amazon adapted to flooded conditions.</title>
        <authorList>
            <person name="Cabral Michel D."/>
            <person name="Martins da Costa E."/>
            <person name="Azarias Guimaraes A."/>
            <person name="Soares de Carvalho T."/>
            <person name="Santos de Castro Caputo P."/>
            <person name="Willems A."/>
            <person name="de Souza Moreira F.M."/>
        </authorList>
    </citation>
    <scope>NUCLEOTIDE SEQUENCE [LARGE SCALE GENOMIC DNA]</scope>
    <source>
        <strain evidence="2">INPA 384B</strain>
    </source>
</reference>
<dbReference type="RefSeq" id="WP_188096873.1">
    <property type="nucleotide sequence ID" value="NZ_JAANIH010000004.1"/>
</dbReference>
<gene>
    <name evidence="1" type="ORF">HA482_16865</name>
</gene>
<accession>A0ABR7U8W0</accession>
<dbReference type="EMBL" id="JAATTO010000022">
    <property type="protein sequence ID" value="MBC9979874.1"/>
    <property type="molecule type" value="Genomic_DNA"/>
</dbReference>